<dbReference type="InterPro" id="IPR002579">
    <property type="entry name" value="Met_Sox_Rdtase_MsrB_dom"/>
</dbReference>
<dbReference type="PANTHER" id="PTHR10173:SF52">
    <property type="entry name" value="METHIONINE-R-SULFOXIDE REDUCTASE B1"/>
    <property type="match status" value="1"/>
</dbReference>
<dbReference type="InParanoid" id="I2GWM2"/>
<comment type="cofactor">
    <cofactor evidence="5">
        <name>Zn(2+)</name>
        <dbReference type="ChEBI" id="CHEBI:29105"/>
    </cofactor>
    <text evidence="5">Binds 1 zinc ion per subunit.</text>
</comment>
<dbReference type="InterPro" id="IPR011057">
    <property type="entry name" value="Mss4-like_sf"/>
</dbReference>
<keyword evidence="3 5" id="KW-0560">Oxidoreductase</keyword>
<evidence type="ECO:0000256" key="5">
    <source>
        <dbReference type="RuleBase" id="RU365044"/>
    </source>
</evidence>
<keyword evidence="5" id="KW-0479">Metal-binding</keyword>
<accession>I2GWM2</accession>
<dbReference type="GO" id="GO:0046872">
    <property type="term" value="F:metal ion binding"/>
    <property type="evidence" value="ECO:0007669"/>
    <property type="project" value="UniProtKB-KW"/>
</dbReference>
<dbReference type="GO" id="GO:0005739">
    <property type="term" value="C:mitochondrion"/>
    <property type="evidence" value="ECO:0007669"/>
    <property type="project" value="EnsemblFungi"/>
</dbReference>
<dbReference type="FunCoup" id="I2GWM2">
    <property type="interactions" value="328"/>
</dbReference>
<evidence type="ECO:0000256" key="3">
    <source>
        <dbReference type="ARBA" id="ARBA00023002"/>
    </source>
</evidence>
<dbReference type="InterPro" id="IPR028427">
    <property type="entry name" value="Met_Sox_Rdtase_MsrB"/>
</dbReference>
<comment type="similarity">
    <text evidence="1 5">Belongs to the MsrB Met sulfoxide reductase family.</text>
</comment>
<evidence type="ECO:0000313" key="7">
    <source>
        <dbReference type="EMBL" id="CCH58524.1"/>
    </source>
</evidence>
<evidence type="ECO:0000256" key="1">
    <source>
        <dbReference type="ARBA" id="ARBA00007174"/>
    </source>
</evidence>
<dbReference type="EMBL" id="HE806316">
    <property type="protein sequence ID" value="CCH58524.1"/>
    <property type="molecule type" value="Genomic_DNA"/>
</dbReference>
<evidence type="ECO:0000259" key="6">
    <source>
        <dbReference type="PROSITE" id="PS51790"/>
    </source>
</evidence>
<reference evidence="7 8" key="1">
    <citation type="journal article" date="2011" name="Proc. Natl. Acad. Sci. U.S.A.">
        <title>Evolutionary erosion of yeast sex chromosomes by mating-type switching accidents.</title>
        <authorList>
            <person name="Gordon J.L."/>
            <person name="Armisen D."/>
            <person name="Proux-Wera E."/>
            <person name="Oheigeartaigh S.S."/>
            <person name="Byrne K.P."/>
            <person name="Wolfe K.H."/>
        </authorList>
    </citation>
    <scope>NUCLEOTIDE SEQUENCE [LARGE SCALE GENOMIC DNA]</scope>
    <source>
        <strain evidence="8">ATCC 34711 / CBS 6284 / DSM 70876 / NBRC 10599 / NRRL Y-10934 / UCD 77-7</strain>
    </source>
</reference>
<gene>
    <name evidence="7" type="primary">TBLA0A07350</name>
    <name evidence="7" type="ORF">TBLA_0A07350</name>
</gene>
<dbReference type="RefSeq" id="XP_004178043.1">
    <property type="nucleotide sequence ID" value="XM_004177995.1"/>
</dbReference>
<dbReference type="PANTHER" id="PTHR10173">
    <property type="entry name" value="METHIONINE SULFOXIDE REDUCTASE"/>
    <property type="match status" value="1"/>
</dbReference>
<dbReference type="Gene3D" id="2.170.150.20">
    <property type="entry name" value="Peptide methionine sulfoxide reductase"/>
    <property type="match status" value="1"/>
</dbReference>
<keyword evidence="5" id="KW-0862">Zinc</keyword>
<name>I2GWM2_HENB6</name>
<dbReference type="GO" id="GO:0034599">
    <property type="term" value="P:cellular response to oxidative stress"/>
    <property type="evidence" value="ECO:0007669"/>
    <property type="project" value="EnsemblFungi"/>
</dbReference>
<dbReference type="HOGENOM" id="CLU_031040_8_5_1"/>
<dbReference type="AlphaFoldDB" id="I2GWM2"/>
<dbReference type="STRING" id="1071380.I2GWM2"/>
<evidence type="ECO:0000256" key="4">
    <source>
        <dbReference type="ARBA" id="ARBA00048488"/>
    </source>
</evidence>
<organism evidence="7 8">
    <name type="scientific">Henningerozyma blattae (strain ATCC 34711 / CBS 6284 / DSM 70876 / NBRC 10599 / NRRL Y-10934 / UCD 77-7)</name>
    <name type="common">Yeast</name>
    <name type="synonym">Tetrapisispora blattae</name>
    <dbReference type="NCBI Taxonomy" id="1071380"/>
    <lineage>
        <taxon>Eukaryota</taxon>
        <taxon>Fungi</taxon>
        <taxon>Dikarya</taxon>
        <taxon>Ascomycota</taxon>
        <taxon>Saccharomycotina</taxon>
        <taxon>Saccharomycetes</taxon>
        <taxon>Saccharomycetales</taxon>
        <taxon>Saccharomycetaceae</taxon>
        <taxon>Henningerozyma</taxon>
    </lineage>
</organism>
<evidence type="ECO:0000256" key="2">
    <source>
        <dbReference type="ARBA" id="ARBA00012499"/>
    </source>
</evidence>
<dbReference type="eggNOG" id="KOG0856">
    <property type="taxonomic scope" value="Eukaryota"/>
</dbReference>
<comment type="catalytic activity">
    <reaction evidence="4 5">
        <text>L-methionyl-[protein] + [thioredoxin]-disulfide + H2O = L-methionyl-(R)-S-oxide-[protein] + [thioredoxin]-dithiol</text>
        <dbReference type="Rhea" id="RHEA:24164"/>
        <dbReference type="Rhea" id="RHEA-COMP:10698"/>
        <dbReference type="Rhea" id="RHEA-COMP:10700"/>
        <dbReference type="Rhea" id="RHEA-COMP:12313"/>
        <dbReference type="Rhea" id="RHEA-COMP:12314"/>
        <dbReference type="ChEBI" id="CHEBI:15377"/>
        <dbReference type="ChEBI" id="CHEBI:16044"/>
        <dbReference type="ChEBI" id="CHEBI:29950"/>
        <dbReference type="ChEBI" id="CHEBI:45764"/>
        <dbReference type="ChEBI" id="CHEBI:50058"/>
        <dbReference type="EC" id="1.8.4.12"/>
    </reaction>
</comment>
<dbReference type="NCBIfam" id="TIGR00357">
    <property type="entry name" value="peptide-methionine (R)-S-oxide reductase MsrB"/>
    <property type="match status" value="1"/>
</dbReference>
<keyword evidence="8" id="KW-1185">Reference proteome</keyword>
<dbReference type="OMA" id="DEQWRAE"/>
<dbReference type="PROSITE" id="PS51790">
    <property type="entry name" value="MSRB"/>
    <property type="match status" value="1"/>
</dbReference>
<dbReference type="GO" id="GO:0030091">
    <property type="term" value="P:protein repair"/>
    <property type="evidence" value="ECO:0007669"/>
    <property type="project" value="InterPro"/>
</dbReference>
<dbReference type="Proteomes" id="UP000002866">
    <property type="component" value="Chromosome 1"/>
</dbReference>
<evidence type="ECO:0000313" key="8">
    <source>
        <dbReference type="Proteomes" id="UP000002866"/>
    </source>
</evidence>
<dbReference type="SUPFAM" id="SSF51316">
    <property type="entry name" value="Mss4-like"/>
    <property type="match status" value="1"/>
</dbReference>
<dbReference type="GeneID" id="14493416"/>
<dbReference type="OrthoDB" id="44061at2759"/>
<feature type="domain" description="MsrB" evidence="6">
    <location>
        <begin position="15"/>
        <end position="143"/>
    </location>
</feature>
<dbReference type="GO" id="GO:0033743">
    <property type="term" value="F:peptide-methionine (R)-S-oxide reductase activity"/>
    <property type="evidence" value="ECO:0007669"/>
    <property type="project" value="UniProtKB-EC"/>
</dbReference>
<proteinExistence type="inferred from homology"/>
<dbReference type="EC" id="1.8.4.12" evidence="2 5"/>
<dbReference type="KEGG" id="tbl:TBLA_0A07350"/>
<protein>
    <recommendedName>
        <fullName evidence="2 5">Peptide-methionine (R)-S-oxide reductase</fullName>
        <ecNumber evidence="2 5">1.8.4.12</ecNumber>
    </recommendedName>
</protein>
<sequence>MDMSKNNSSATINNMVKWNPNLKPEQLKVLKDGATEPPNSGKYLNNTKPGTYYCANCEAPLYSSNAKFNAGCGWPSFYEEIQSGSVMLVQDESLGMERTEALCGGCGGHLGHVFAEEGWTKRLGIPKDVRHCINSLSLNFHESTPSSKE</sequence>
<dbReference type="Pfam" id="PF01641">
    <property type="entry name" value="SelR"/>
    <property type="match status" value="1"/>
</dbReference>